<organism evidence="9 10">
    <name type="scientific">Streptococcus varani</name>
    <dbReference type="NCBI Taxonomy" id="1608583"/>
    <lineage>
        <taxon>Bacteria</taxon>
        <taxon>Bacillati</taxon>
        <taxon>Bacillota</taxon>
        <taxon>Bacilli</taxon>
        <taxon>Lactobacillales</taxon>
        <taxon>Streptococcaceae</taxon>
        <taxon>Streptococcus</taxon>
    </lineage>
</organism>
<feature type="region of interest" description="Disordered" evidence="5">
    <location>
        <begin position="54"/>
        <end position="77"/>
    </location>
</feature>
<gene>
    <name evidence="9" type="ORF">BN1356_02273</name>
</gene>
<dbReference type="PROSITE" id="PS50847">
    <property type="entry name" value="GRAM_POS_ANCHORING"/>
    <property type="match status" value="1"/>
</dbReference>
<evidence type="ECO:0000313" key="9">
    <source>
        <dbReference type="EMBL" id="CQR25928.1"/>
    </source>
</evidence>
<evidence type="ECO:0000259" key="8">
    <source>
        <dbReference type="PROSITE" id="PS50847"/>
    </source>
</evidence>
<feature type="chain" id="PRO_5002419511" evidence="7">
    <location>
        <begin position="28"/>
        <end position="287"/>
    </location>
</feature>
<proteinExistence type="predicted"/>
<name>A0A0E4CTM6_9STRE</name>
<protein>
    <submittedName>
        <fullName evidence="9">SPBc2 prophage-derived transglycosylase YomI</fullName>
    </submittedName>
</protein>
<feature type="signal peptide" evidence="7">
    <location>
        <begin position="1"/>
        <end position="27"/>
    </location>
</feature>
<evidence type="ECO:0000313" key="10">
    <source>
        <dbReference type="Proteomes" id="UP000198604"/>
    </source>
</evidence>
<keyword evidence="10" id="KW-1185">Reference proteome</keyword>
<evidence type="ECO:0000256" key="6">
    <source>
        <dbReference type="SAM" id="Phobius"/>
    </source>
</evidence>
<dbReference type="Pfam" id="PF00746">
    <property type="entry name" value="Gram_pos_anchor"/>
    <property type="match status" value="1"/>
</dbReference>
<dbReference type="Proteomes" id="UP000198604">
    <property type="component" value="Unassembled WGS sequence"/>
</dbReference>
<feature type="domain" description="Gram-positive cocci surface proteins LPxTG" evidence="8">
    <location>
        <begin position="255"/>
        <end position="287"/>
    </location>
</feature>
<evidence type="ECO:0000256" key="7">
    <source>
        <dbReference type="SAM" id="SignalP"/>
    </source>
</evidence>
<keyword evidence="3 7" id="KW-0732">Signal</keyword>
<accession>A0A0E4CTM6</accession>
<feature type="transmembrane region" description="Helical" evidence="6">
    <location>
        <begin position="265"/>
        <end position="282"/>
    </location>
</feature>
<evidence type="ECO:0000256" key="4">
    <source>
        <dbReference type="ARBA" id="ARBA00023088"/>
    </source>
</evidence>
<keyword evidence="6" id="KW-1133">Transmembrane helix</keyword>
<dbReference type="InterPro" id="IPR019931">
    <property type="entry name" value="LPXTG_anchor"/>
</dbReference>
<dbReference type="NCBIfam" id="TIGR01167">
    <property type="entry name" value="LPXTG_anchor"/>
    <property type="match status" value="1"/>
</dbReference>
<dbReference type="EMBL" id="CTEN01000005">
    <property type="protein sequence ID" value="CQR25928.1"/>
    <property type="molecule type" value="Genomic_DNA"/>
</dbReference>
<evidence type="ECO:0000256" key="2">
    <source>
        <dbReference type="ARBA" id="ARBA00022525"/>
    </source>
</evidence>
<sequence length="287" mass="30939" precursor="true">MKISKMKIVIAISLLAFLLFPLGNVLAEDATTASTILITSEEPTLAPTVDVSSTEAVTTSQEPKASTTVATTSQEPLTTAVPITSTVENPSNPTTYVEPNLVANDPSKVIPFLPDLVGTWVNNQNGVTITIVIRADGSGTTTIDTHDQWKPSTTVFKIEQLEVVSASLYRYVGGNNWGNIGYNGLGGWGVKYDFGFNYQDGKLQTVFWGAAITDDINYSDLHYGGDFSKTVEQAATPSVEPLSHQIQSQRVKPILPKTGETSSNLFAVLGFGLLGGIIFFIFKNRKK</sequence>
<reference evidence="10" key="1">
    <citation type="submission" date="2015-03" db="EMBL/GenBank/DDBJ databases">
        <authorList>
            <person name="Urmite Genomes"/>
        </authorList>
    </citation>
    <scope>NUCLEOTIDE SEQUENCE [LARGE SCALE GENOMIC DNA]</scope>
    <source>
        <strain evidence="10">FF10</strain>
    </source>
</reference>
<evidence type="ECO:0000256" key="1">
    <source>
        <dbReference type="ARBA" id="ARBA00022512"/>
    </source>
</evidence>
<keyword evidence="4" id="KW-0572">Peptidoglycan-anchor</keyword>
<keyword evidence="2" id="KW-0964">Secreted</keyword>
<evidence type="ECO:0000256" key="3">
    <source>
        <dbReference type="ARBA" id="ARBA00022729"/>
    </source>
</evidence>
<keyword evidence="6" id="KW-0472">Membrane</keyword>
<evidence type="ECO:0000256" key="5">
    <source>
        <dbReference type="SAM" id="MobiDB-lite"/>
    </source>
</evidence>
<keyword evidence="1" id="KW-0134">Cell wall</keyword>
<keyword evidence="6" id="KW-0812">Transmembrane</keyword>
<dbReference type="AlphaFoldDB" id="A0A0E4CTM6"/>